<dbReference type="SMART" id="SM01211">
    <property type="entry name" value="GATase_5"/>
    <property type="match status" value="1"/>
</dbReference>
<keyword evidence="4" id="KW-0658">Purine biosynthesis</keyword>
<proteinExistence type="predicted"/>
<dbReference type="GO" id="GO:0016740">
    <property type="term" value="F:transferase activity"/>
    <property type="evidence" value="ECO:0007669"/>
    <property type="project" value="UniProtKB-KW"/>
</dbReference>
<keyword evidence="2 8" id="KW-0436">Ligase</keyword>
<dbReference type="EC" id="6.3.5.3" evidence="8"/>
<evidence type="ECO:0000256" key="3">
    <source>
        <dbReference type="ARBA" id="ARBA00022741"/>
    </source>
</evidence>
<dbReference type="InterPro" id="IPR029062">
    <property type="entry name" value="Class_I_gatase-like"/>
</dbReference>
<dbReference type="PANTHER" id="PTHR10099:SF1">
    <property type="entry name" value="PHOSPHORIBOSYLFORMYLGLYCINAMIDINE SYNTHASE"/>
    <property type="match status" value="1"/>
</dbReference>
<dbReference type="Pfam" id="PF13507">
    <property type="entry name" value="GATase_5"/>
    <property type="match status" value="1"/>
</dbReference>
<dbReference type="GO" id="GO:0005737">
    <property type="term" value="C:cytoplasm"/>
    <property type="evidence" value="ECO:0007669"/>
    <property type="project" value="TreeGrafter"/>
</dbReference>
<evidence type="ECO:0000256" key="4">
    <source>
        <dbReference type="ARBA" id="ARBA00022755"/>
    </source>
</evidence>
<keyword evidence="1" id="KW-0963">Cytoplasm</keyword>
<dbReference type="SUPFAM" id="SSF52317">
    <property type="entry name" value="Class I glutamine amidotransferase-like"/>
    <property type="match status" value="1"/>
</dbReference>
<dbReference type="EMBL" id="CADCWF010000185">
    <property type="protein sequence ID" value="CAA9563625.1"/>
    <property type="molecule type" value="Genomic_DNA"/>
</dbReference>
<protein>
    <submittedName>
        <fullName evidence="8">Phosphoribosylformylglycinamidine synthase, glutamine amidotransferase subunit</fullName>
        <ecNumber evidence="8">6.3.5.3</ecNumber>
    </submittedName>
</protein>
<dbReference type="Gene3D" id="3.40.50.880">
    <property type="match status" value="1"/>
</dbReference>
<evidence type="ECO:0000313" key="8">
    <source>
        <dbReference type="EMBL" id="CAA9563625.1"/>
    </source>
</evidence>
<dbReference type="PANTHER" id="PTHR10099">
    <property type="entry name" value="PHOSPHORIBOSYLFORMYLGLYCINAMIDINE SYNTHASE"/>
    <property type="match status" value="1"/>
</dbReference>
<evidence type="ECO:0000256" key="2">
    <source>
        <dbReference type="ARBA" id="ARBA00022598"/>
    </source>
</evidence>
<evidence type="ECO:0000256" key="1">
    <source>
        <dbReference type="ARBA" id="ARBA00022490"/>
    </source>
</evidence>
<dbReference type="PROSITE" id="PS51273">
    <property type="entry name" value="GATASE_TYPE_1"/>
    <property type="match status" value="1"/>
</dbReference>
<keyword evidence="7 8" id="KW-0315">Glutamine amidotransferase</keyword>
<dbReference type="GO" id="GO:0006189">
    <property type="term" value="P:'de novo' IMP biosynthetic process"/>
    <property type="evidence" value="ECO:0007669"/>
    <property type="project" value="InterPro"/>
</dbReference>
<keyword evidence="6" id="KW-0067">ATP-binding</keyword>
<keyword evidence="3" id="KW-0547">Nucleotide-binding</keyword>
<name>A0A6J4UXY1_9BACT</name>
<evidence type="ECO:0000256" key="5">
    <source>
        <dbReference type="ARBA" id="ARBA00022801"/>
    </source>
</evidence>
<keyword evidence="8" id="KW-0808">Transferase</keyword>
<evidence type="ECO:0000256" key="7">
    <source>
        <dbReference type="ARBA" id="ARBA00022962"/>
    </source>
</evidence>
<sequence length="271" mass="28224">MSATAAHRPVATPPRLWRPPRALVLRAPGTNCDRETALALELAGAQPERIHLDAVLAGERSLAEFALLVFPGGFSFGDHLGAGTLWAHKLDALREPLDRFVASGRPVLGICNGFQALLKLGLLRGGALGPNANGRFECRWVWLRRPQAAATPLLAGIERIALPIAHGEGRFVAEHPPALDDLQRRGNVALVYDGADDGAGDGLADRPASPPYPANPNGSAGAVAALANVGGNVLGLMPHPERNVLPGQAPAGRPDGAGLAIFRNAVAMARG</sequence>
<dbReference type="PIRSF" id="PIRSF001586">
    <property type="entry name" value="FGAM_synth_I"/>
    <property type="match status" value="1"/>
</dbReference>
<accession>A0A6J4UXY1</accession>
<reference evidence="8" key="1">
    <citation type="submission" date="2020-02" db="EMBL/GenBank/DDBJ databases">
        <authorList>
            <person name="Meier V. D."/>
        </authorList>
    </citation>
    <scope>NUCLEOTIDE SEQUENCE</scope>
    <source>
        <strain evidence="8">AVDCRST_MAG59</strain>
    </source>
</reference>
<keyword evidence="5" id="KW-0378">Hydrolase</keyword>
<dbReference type="GO" id="GO:0016787">
    <property type="term" value="F:hydrolase activity"/>
    <property type="evidence" value="ECO:0007669"/>
    <property type="project" value="UniProtKB-KW"/>
</dbReference>
<dbReference type="GO" id="GO:0005524">
    <property type="term" value="F:ATP binding"/>
    <property type="evidence" value="ECO:0007669"/>
    <property type="project" value="UniProtKB-KW"/>
</dbReference>
<gene>
    <name evidence="8" type="ORF">AVDCRST_MAG59-2808</name>
</gene>
<dbReference type="GO" id="GO:0004642">
    <property type="term" value="F:phosphoribosylformylglycinamidine synthase activity"/>
    <property type="evidence" value="ECO:0007669"/>
    <property type="project" value="UniProtKB-EC"/>
</dbReference>
<dbReference type="InterPro" id="IPR010075">
    <property type="entry name" value="PRibForGlyAmidine_synth_PurQ"/>
</dbReference>
<evidence type="ECO:0000256" key="6">
    <source>
        <dbReference type="ARBA" id="ARBA00022840"/>
    </source>
</evidence>
<dbReference type="AlphaFoldDB" id="A0A6J4UXY1"/>
<organism evidence="8">
    <name type="scientific">uncultured Thermomicrobiales bacterium</name>
    <dbReference type="NCBI Taxonomy" id="1645740"/>
    <lineage>
        <taxon>Bacteria</taxon>
        <taxon>Pseudomonadati</taxon>
        <taxon>Thermomicrobiota</taxon>
        <taxon>Thermomicrobia</taxon>
        <taxon>Thermomicrobiales</taxon>
        <taxon>environmental samples</taxon>
    </lineage>
</organism>